<evidence type="ECO:0000256" key="4">
    <source>
        <dbReference type="ARBA" id="ARBA00022692"/>
    </source>
</evidence>
<comment type="function">
    <text evidence="8 9">Essential cell division protein that stabilizes the FtsZ protofilaments by cross-linking them and that serves as a cytoplasmic membrane anchor for the Z ring. Also required for the recruitment to the septal ring of downstream cell division proteins.</text>
</comment>
<keyword evidence="5 8" id="KW-1133">Transmembrane helix</keyword>
<evidence type="ECO:0000259" key="11">
    <source>
        <dbReference type="SMART" id="SM00771"/>
    </source>
</evidence>
<evidence type="ECO:0000256" key="9">
    <source>
        <dbReference type="RuleBase" id="RU003612"/>
    </source>
</evidence>
<dbReference type="GO" id="GO:0043093">
    <property type="term" value="P:FtsZ-dependent cytokinesis"/>
    <property type="evidence" value="ECO:0007669"/>
    <property type="project" value="UniProtKB-UniRule"/>
</dbReference>
<evidence type="ECO:0000256" key="2">
    <source>
        <dbReference type="ARBA" id="ARBA00022519"/>
    </source>
</evidence>
<keyword evidence="3 8" id="KW-0132">Cell division</keyword>
<accession>A0A348HFX1</accession>
<feature type="region of interest" description="Disordered" evidence="10">
    <location>
        <begin position="198"/>
        <end position="233"/>
    </location>
</feature>
<dbReference type="RefSeq" id="WP_027706032.1">
    <property type="nucleotide sequence ID" value="NZ_AP018933.1"/>
</dbReference>
<keyword evidence="4 8" id="KW-0812">Transmembrane</keyword>
<dbReference type="Gene3D" id="3.30.1400.10">
    <property type="entry name" value="ZipA, C-terminal FtsZ-binding domain"/>
    <property type="match status" value="1"/>
</dbReference>
<gene>
    <name evidence="8" type="primary">zipA</name>
    <name evidence="12" type="ORF">ZBT109_1773</name>
</gene>
<dbReference type="AlphaFoldDB" id="A0A348HFX1"/>
<feature type="compositionally biased region" description="Acidic residues" evidence="10">
    <location>
        <begin position="385"/>
        <end position="398"/>
    </location>
</feature>
<evidence type="ECO:0000256" key="1">
    <source>
        <dbReference type="ARBA" id="ARBA00022475"/>
    </source>
</evidence>
<feature type="region of interest" description="Disordered" evidence="10">
    <location>
        <begin position="120"/>
        <end position="140"/>
    </location>
</feature>
<keyword evidence="2 8" id="KW-0997">Cell inner membrane</keyword>
<dbReference type="GO" id="GO:0000917">
    <property type="term" value="P:division septum assembly"/>
    <property type="evidence" value="ECO:0007669"/>
    <property type="project" value="TreeGrafter"/>
</dbReference>
<feature type="compositionally biased region" description="Acidic residues" evidence="10">
    <location>
        <begin position="210"/>
        <end position="229"/>
    </location>
</feature>
<sequence>MELREWLIILGLILMAIIVIDGVRRLQRQRQSSRLDAGRAAQHEKSDDDIARQTEWELPNGGARVVKEATVQPPPVRQASAFERKGLKTRIPESEAPSATVQTASVVDAARATPAVMTTTTTAAAETPADGARSAAAAEADAMTDAALMEASTPTQSEPAATDMPEPTHHQERVDRAIDAPDAGDVADVVPQEAVVHDDEDDEALQHDDEAQEDELAPEPFDVPEEEAVDDPRYEGLSEILWRRPLDSLAHMKEVLAERRERKAQAREEARVRRLEARARRAEEKEKRRAEKEAAQQQAREEAQALQAQQREEDDRARAQQAARTHAHREDPLAPLDDDDPLFAPSSRRREPSRDAYVEERIDDAYGDDDDDYRDADEPRQYAEDVYEDQDDEPEWDDRDAVSARHPDIERARRHLVNGTQARETLASASEVIAIAVMARDGETFDGMALLKLMLACGLRYCPTTRVFHRFETDDDNSPLQFSVIDTLKPGEFPLDEMDEFSTKGVWLLMPMPGADELSTAFEAMYETARAIARYLDGELRDENQSVITAQTVEFSRQRVQEFERRAKLYHASH</sequence>
<dbReference type="OrthoDB" id="7054914at2"/>
<feature type="compositionally biased region" description="Basic and acidic residues" evidence="10">
    <location>
        <begin position="259"/>
        <end position="303"/>
    </location>
</feature>
<dbReference type="EMBL" id="AP018933">
    <property type="protein sequence ID" value="BBG30523.1"/>
    <property type="molecule type" value="Genomic_DNA"/>
</dbReference>
<dbReference type="HAMAP" id="MF_00509">
    <property type="entry name" value="ZipA"/>
    <property type="match status" value="1"/>
</dbReference>
<feature type="compositionally biased region" description="Basic and acidic residues" evidence="10">
    <location>
        <begin position="348"/>
        <end position="364"/>
    </location>
</feature>
<dbReference type="PANTHER" id="PTHR38685:SF1">
    <property type="entry name" value="CELL DIVISION PROTEIN ZIPA"/>
    <property type="match status" value="1"/>
</dbReference>
<dbReference type="KEGG" id="zpl:ZBT109_1773"/>
<feature type="compositionally biased region" description="Basic and acidic residues" evidence="10">
    <location>
        <begin position="399"/>
        <end position="411"/>
    </location>
</feature>
<feature type="compositionally biased region" description="Basic and acidic residues" evidence="10">
    <location>
        <begin position="82"/>
        <end position="93"/>
    </location>
</feature>
<organism evidence="12 13">
    <name type="scientific">Zymobacter palmae</name>
    <dbReference type="NCBI Taxonomy" id="33074"/>
    <lineage>
        <taxon>Bacteria</taxon>
        <taxon>Pseudomonadati</taxon>
        <taxon>Pseudomonadota</taxon>
        <taxon>Gammaproteobacteria</taxon>
        <taxon>Oceanospirillales</taxon>
        <taxon>Halomonadaceae</taxon>
        <taxon>Zymobacter group</taxon>
        <taxon>Zymobacter</taxon>
    </lineage>
</organism>
<dbReference type="STRING" id="1123510.GCA_000620025_00958"/>
<proteinExistence type="inferred from homology"/>
<dbReference type="SMART" id="SM00771">
    <property type="entry name" value="ZipA_C"/>
    <property type="match status" value="1"/>
</dbReference>
<dbReference type="InterPro" id="IPR007449">
    <property type="entry name" value="ZipA_FtsZ-bd_C"/>
</dbReference>
<comment type="subunit">
    <text evidence="8">Interacts with FtsZ via their C-terminal domains.</text>
</comment>
<name>A0A348HFX1_9GAMM</name>
<keyword evidence="6 8" id="KW-0472">Membrane</keyword>
<feature type="region of interest" description="Disordered" evidence="10">
    <location>
        <begin position="32"/>
        <end position="102"/>
    </location>
</feature>
<evidence type="ECO:0000256" key="7">
    <source>
        <dbReference type="ARBA" id="ARBA00023306"/>
    </source>
</evidence>
<feature type="transmembrane region" description="Helical" evidence="8">
    <location>
        <begin position="6"/>
        <end position="24"/>
    </location>
</feature>
<keyword evidence="1 8" id="KW-1003">Cell membrane</keyword>
<protein>
    <recommendedName>
        <fullName evidence="8 9">Cell division protein ZipA</fullName>
    </recommendedName>
</protein>
<comment type="similarity">
    <text evidence="8 9">Belongs to the ZipA family.</text>
</comment>
<dbReference type="InterPro" id="IPR036765">
    <property type="entry name" value="ZipA_FtsZ-bd_C_sf"/>
</dbReference>
<evidence type="ECO:0000256" key="8">
    <source>
        <dbReference type="HAMAP-Rule" id="MF_00509"/>
    </source>
</evidence>
<dbReference type="SUPFAM" id="SSF64383">
    <property type="entry name" value="Cell-division protein ZipA, C-terminal domain"/>
    <property type="match status" value="1"/>
</dbReference>
<evidence type="ECO:0000256" key="3">
    <source>
        <dbReference type="ARBA" id="ARBA00022618"/>
    </source>
</evidence>
<evidence type="ECO:0000256" key="6">
    <source>
        <dbReference type="ARBA" id="ARBA00023136"/>
    </source>
</evidence>
<dbReference type="InterPro" id="IPR011919">
    <property type="entry name" value="Cell_div_ZipA"/>
</dbReference>
<evidence type="ECO:0000256" key="5">
    <source>
        <dbReference type="ARBA" id="ARBA00022989"/>
    </source>
</evidence>
<reference evidence="12 13" key="1">
    <citation type="submission" date="2018-09" db="EMBL/GenBank/DDBJ databases">
        <title>Zymobacter palmae IAM14233 (=T109) whole genome analysis.</title>
        <authorList>
            <person name="Yanase H."/>
        </authorList>
    </citation>
    <scope>NUCLEOTIDE SEQUENCE [LARGE SCALE GENOMIC DNA]</scope>
    <source>
        <strain evidence="12 13">IAM14233</strain>
    </source>
</reference>
<evidence type="ECO:0000313" key="13">
    <source>
        <dbReference type="Proteomes" id="UP000267342"/>
    </source>
</evidence>
<feature type="domain" description="ZipA C-terminal FtsZ-binding" evidence="11">
    <location>
        <begin position="429"/>
        <end position="560"/>
    </location>
</feature>
<keyword evidence="13" id="KW-1185">Reference proteome</keyword>
<dbReference type="GO" id="GO:0032153">
    <property type="term" value="C:cell division site"/>
    <property type="evidence" value="ECO:0007669"/>
    <property type="project" value="UniProtKB-UniRule"/>
</dbReference>
<dbReference type="PANTHER" id="PTHR38685">
    <property type="entry name" value="CELL DIVISION PROTEIN ZIPA"/>
    <property type="match status" value="1"/>
</dbReference>
<feature type="compositionally biased region" description="Basic and acidic residues" evidence="10">
    <location>
        <begin position="41"/>
        <end position="55"/>
    </location>
</feature>
<comment type="subcellular location">
    <subcellularLocation>
        <location evidence="8">Cell inner membrane</location>
        <topology evidence="8">Single-pass type I membrane protein</topology>
    </subcellularLocation>
    <text evidence="8">Localizes to the Z ring in an FtsZ-dependent manner.</text>
</comment>
<evidence type="ECO:0000256" key="10">
    <source>
        <dbReference type="SAM" id="MobiDB-lite"/>
    </source>
</evidence>
<feature type="compositionally biased region" description="Acidic residues" evidence="10">
    <location>
        <begin position="365"/>
        <end position="375"/>
    </location>
</feature>
<dbReference type="Proteomes" id="UP000267342">
    <property type="component" value="Chromosome"/>
</dbReference>
<dbReference type="Pfam" id="PF04354">
    <property type="entry name" value="ZipA_C"/>
    <property type="match status" value="1"/>
</dbReference>
<feature type="region of interest" description="Disordered" evidence="10">
    <location>
        <begin position="259"/>
        <end position="416"/>
    </location>
</feature>
<evidence type="ECO:0000313" key="12">
    <source>
        <dbReference type="EMBL" id="BBG30523.1"/>
    </source>
</evidence>
<keyword evidence="7 8" id="KW-0131">Cell cycle</keyword>
<dbReference type="GO" id="GO:0005886">
    <property type="term" value="C:plasma membrane"/>
    <property type="evidence" value="ECO:0007669"/>
    <property type="project" value="UniProtKB-SubCell"/>
</dbReference>